<dbReference type="PANTHER" id="PTHR24025">
    <property type="entry name" value="DESMOGLEIN FAMILY MEMBER"/>
    <property type="match status" value="1"/>
</dbReference>
<evidence type="ECO:0000256" key="3">
    <source>
        <dbReference type="ARBA" id="ARBA00022737"/>
    </source>
</evidence>
<evidence type="ECO:0000256" key="6">
    <source>
        <dbReference type="ARBA" id="ARBA00022989"/>
    </source>
</evidence>
<evidence type="ECO:0000256" key="8">
    <source>
        <dbReference type="PROSITE-ProRule" id="PRU00043"/>
    </source>
</evidence>
<dbReference type="GO" id="GO:0016020">
    <property type="term" value="C:membrane"/>
    <property type="evidence" value="ECO:0007669"/>
    <property type="project" value="UniProtKB-SubCell"/>
</dbReference>
<sequence length="57" mass="6273">FSYSIVSAVPGASRDSFSIDTKTGEVKLTKTLDYEDVRLHELHIEARDKGTPPLSGH</sequence>
<evidence type="ECO:0000313" key="10">
    <source>
        <dbReference type="EMBL" id="NXR06810.1"/>
    </source>
</evidence>
<dbReference type="Pfam" id="PF00028">
    <property type="entry name" value="Cadherin"/>
    <property type="match status" value="1"/>
</dbReference>
<dbReference type="AlphaFoldDB" id="A0A7L2I6L4"/>
<feature type="domain" description="Cadherin" evidence="9">
    <location>
        <begin position="1"/>
        <end position="56"/>
    </location>
</feature>
<name>A0A7L2I6L4_9PICI</name>
<evidence type="ECO:0000313" key="11">
    <source>
        <dbReference type="Proteomes" id="UP000536381"/>
    </source>
</evidence>
<dbReference type="SUPFAM" id="SSF49313">
    <property type="entry name" value="Cadherin-like"/>
    <property type="match status" value="1"/>
</dbReference>
<keyword evidence="3" id="KW-0677">Repeat</keyword>
<keyword evidence="2" id="KW-0812">Transmembrane</keyword>
<evidence type="ECO:0000256" key="5">
    <source>
        <dbReference type="ARBA" id="ARBA00022889"/>
    </source>
</evidence>
<evidence type="ECO:0000259" key="9">
    <source>
        <dbReference type="PROSITE" id="PS50268"/>
    </source>
</evidence>
<comment type="caution">
    <text evidence="10">The sequence shown here is derived from an EMBL/GenBank/DDBJ whole genome shotgun (WGS) entry which is preliminary data.</text>
</comment>
<proteinExistence type="predicted"/>
<accession>A0A7L2I6L4</accession>
<feature type="non-terminal residue" evidence="10">
    <location>
        <position position="57"/>
    </location>
</feature>
<evidence type="ECO:0000256" key="2">
    <source>
        <dbReference type="ARBA" id="ARBA00022692"/>
    </source>
</evidence>
<comment type="subcellular location">
    <subcellularLocation>
        <location evidence="1">Membrane</location>
    </subcellularLocation>
</comment>
<dbReference type="PROSITE" id="PS50268">
    <property type="entry name" value="CADHERIN_2"/>
    <property type="match status" value="1"/>
</dbReference>
<keyword evidence="7" id="KW-0472">Membrane</keyword>
<dbReference type="Proteomes" id="UP000536381">
    <property type="component" value="Unassembled WGS sequence"/>
</dbReference>
<organism evidence="10 11">
    <name type="scientific">Semnornis frantzii</name>
    <dbReference type="NCBI Taxonomy" id="91796"/>
    <lineage>
        <taxon>Eukaryota</taxon>
        <taxon>Metazoa</taxon>
        <taxon>Chordata</taxon>
        <taxon>Craniata</taxon>
        <taxon>Vertebrata</taxon>
        <taxon>Euteleostomi</taxon>
        <taxon>Archelosauria</taxon>
        <taxon>Archosauria</taxon>
        <taxon>Dinosauria</taxon>
        <taxon>Saurischia</taxon>
        <taxon>Theropoda</taxon>
        <taxon>Coelurosauria</taxon>
        <taxon>Aves</taxon>
        <taxon>Neognathae</taxon>
        <taxon>Neoaves</taxon>
        <taxon>Telluraves</taxon>
        <taxon>Coraciimorphae</taxon>
        <taxon>Piciformes</taxon>
        <taxon>Ramphastidae</taxon>
        <taxon>Semnornis</taxon>
    </lineage>
</organism>
<evidence type="ECO:0000256" key="4">
    <source>
        <dbReference type="ARBA" id="ARBA00022837"/>
    </source>
</evidence>
<reference evidence="10 11" key="1">
    <citation type="submission" date="2019-09" db="EMBL/GenBank/DDBJ databases">
        <title>Bird 10,000 Genomes (B10K) Project - Family phase.</title>
        <authorList>
            <person name="Zhang G."/>
        </authorList>
    </citation>
    <scope>NUCLEOTIDE SEQUENCE [LARGE SCALE GENOMIC DNA]</scope>
    <source>
        <strain evidence="10">B10K-DU-001-42</strain>
        <tissue evidence="10">Muscle</tissue>
    </source>
</reference>
<dbReference type="GO" id="GO:0007156">
    <property type="term" value="P:homophilic cell adhesion via plasma membrane adhesion molecules"/>
    <property type="evidence" value="ECO:0007669"/>
    <property type="project" value="InterPro"/>
</dbReference>
<protein>
    <submittedName>
        <fullName evidence="10">PCDAA protein</fullName>
    </submittedName>
</protein>
<dbReference type="EMBL" id="VWYK01014850">
    <property type="protein sequence ID" value="NXR06810.1"/>
    <property type="molecule type" value="Genomic_DNA"/>
</dbReference>
<keyword evidence="5" id="KW-0130">Cell adhesion</keyword>
<keyword evidence="4 8" id="KW-0106">Calcium</keyword>
<evidence type="ECO:0000256" key="1">
    <source>
        <dbReference type="ARBA" id="ARBA00004370"/>
    </source>
</evidence>
<dbReference type="OrthoDB" id="9990384at2759"/>
<keyword evidence="6" id="KW-1133">Transmembrane helix</keyword>
<dbReference type="CDD" id="cd11304">
    <property type="entry name" value="Cadherin_repeat"/>
    <property type="match status" value="1"/>
</dbReference>
<keyword evidence="11" id="KW-1185">Reference proteome</keyword>
<dbReference type="InterPro" id="IPR015919">
    <property type="entry name" value="Cadherin-like_sf"/>
</dbReference>
<dbReference type="GO" id="GO:0005509">
    <property type="term" value="F:calcium ion binding"/>
    <property type="evidence" value="ECO:0007669"/>
    <property type="project" value="UniProtKB-UniRule"/>
</dbReference>
<dbReference type="GO" id="GO:0005911">
    <property type="term" value="C:cell-cell junction"/>
    <property type="evidence" value="ECO:0007669"/>
    <property type="project" value="TreeGrafter"/>
</dbReference>
<dbReference type="Gene3D" id="2.60.40.60">
    <property type="entry name" value="Cadherins"/>
    <property type="match status" value="1"/>
</dbReference>
<dbReference type="InterPro" id="IPR002126">
    <property type="entry name" value="Cadherin-like_dom"/>
</dbReference>
<gene>
    <name evidence="10" type="primary">Pcdha10</name>
    <name evidence="10" type="ORF">SEMFRA_R11549</name>
</gene>
<dbReference type="InterPro" id="IPR050971">
    <property type="entry name" value="Cadherin-domain_protein"/>
</dbReference>
<evidence type="ECO:0000256" key="7">
    <source>
        <dbReference type="ARBA" id="ARBA00023136"/>
    </source>
</evidence>
<feature type="non-terminal residue" evidence="10">
    <location>
        <position position="1"/>
    </location>
</feature>
<dbReference type="PANTHER" id="PTHR24025:SF31">
    <property type="entry name" value="NEURAL-CADHERIN"/>
    <property type="match status" value="1"/>
</dbReference>